<dbReference type="InterPro" id="IPR018487">
    <property type="entry name" value="Hemopexin-like_repeat"/>
</dbReference>
<dbReference type="PANTHER" id="PTHR10201">
    <property type="entry name" value="MATRIX METALLOPROTEINASE"/>
    <property type="match status" value="1"/>
</dbReference>
<evidence type="ECO:0000313" key="3">
    <source>
        <dbReference type="RefSeq" id="XP_018104140.1"/>
    </source>
</evidence>
<evidence type="ECO:0000256" key="1">
    <source>
        <dbReference type="PROSITE-ProRule" id="PRU01011"/>
    </source>
</evidence>
<dbReference type="InterPro" id="IPR036375">
    <property type="entry name" value="Hemopexin-like_dom_sf"/>
</dbReference>
<dbReference type="Gene3D" id="2.110.10.10">
    <property type="entry name" value="Hemopexin-like domain"/>
    <property type="match status" value="1"/>
</dbReference>
<proteinExistence type="predicted"/>
<dbReference type="SMART" id="SM00120">
    <property type="entry name" value="HX"/>
    <property type="match status" value="2"/>
</dbReference>
<dbReference type="PANTHER" id="PTHR10201:SF125">
    <property type="entry name" value="MATRIX METALLOPROTEINASE-20"/>
    <property type="match status" value="1"/>
</dbReference>
<dbReference type="RefSeq" id="XP_018104140.1">
    <property type="nucleotide sequence ID" value="XM_018248651.1"/>
</dbReference>
<dbReference type="KEGG" id="xla:108709020"/>
<keyword evidence="2" id="KW-1185">Reference proteome</keyword>
<dbReference type="GO" id="GO:0097186">
    <property type="term" value="P:amelogenesis"/>
    <property type="evidence" value="ECO:0007669"/>
    <property type="project" value="TreeGrafter"/>
</dbReference>
<dbReference type="GeneID" id="108709020"/>
<organism evidence="2 3">
    <name type="scientific">Xenopus laevis</name>
    <name type="common">African clawed frog</name>
    <dbReference type="NCBI Taxonomy" id="8355"/>
    <lineage>
        <taxon>Eukaryota</taxon>
        <taxon>Metazoa</taxon>
        <taxon>Chordata</taxon>
        <taxon>Craniata</taxon>
        <taxon>Vertebrata</taxon>
        <taxon>Euteleostomi</taxon>
        <taxon>Amphibia</taxon>
        <taxon>Batrachia</taxon>
        <taxon>Anura</taxon>
        <taxon>Pipoidea</taxon>
        <taxon>Pipidae</taxon>
        <taxon>Xenopodinae</taxon>
        <taxon>Xenopus</taxon>
        <taxon>Xenopus</taxon>
    </lineage>
</organism>
<dbReference type="OrthoDB" id="406838at2759"/>
<reference evidence="2" key="1">
    <citation type="submission" date="2024-06" db="UniProtKB">
        <authorList>
            <consortium name="RefSeq"/>
        </authorList>
    </citation>
    <scope>NUCLEOTIDE SEQUENCE [LARGE SCALE GENOMIC DNA]</scope>
    <source>
        <strain evidence="2">J_2021</strain>
    </source>
</reference>
<dbReference type="GO" id="GO:0030574">
    <property type="term" value="P:collagen catabolic process"/>
    <property type="evidence" value="ECO:0007669"/>
    <property type="project" value="TreeGrafter"/>
</dbReference>
<feature type="repeat" description="Hemopexin" evidence="1">
    <location>
        <begin position="137"/>
        <end position="180"/>
    </location>
</feature>
<dbReference type="PROSITE" id="PS51642">
    <property type="entry name" value="HEMOPEXIN_2"/>
    <property type="match status" value="2"/>
</dbReference>
<name>A0A8J0UIX0_XENLA</name>
<reference evidence="3" key="2">
    <citation type="submission" date="2025-08" db="UniProtKB">
        <authorList>
            <consortium name="RefSeq"/>
        </authorList>
    </citation>
    <scope>IDENTIFICATION</scope>
    <source>
        <strain evidence="3">J_2021</strain>
        <tissue evidence="3">Erythrocytes</tissue>
    </source>
</reference>
<feature type="repeat" description="Hemopexin" evidence="1">
    <location>
        <begin position="88"/>
        <end position="136"/>
    </location>
</feature>
<dbReference type="Pfam" id="PF00045">
    <property type="entry name" value="Hemopexin"/>
    <property type="match status" value="2"/>
</dbReference>
<dbReference type="Proteomes" id="UP000186698">
    <property type="component" value="Chromosome 2S"/>
</dbReference>
<accession>A0A8J0UIX0</accession>
<gene>
    <name evidence="3" type="primary">LOC108709020</name>
</gene>
<dbReference type="SUPFAM" id="SSF50923">
    <property type="entry name" value="Hemopexin-like domain"/>
    <property type="match status" value="1"/>
</dbReference>
<protein>
    <submittedName>
        <fullName evidence="3">Matrix metalloproteinase-20-like</fullName>
    </submittedName>
</protein>
<dbReference type="GO" id="GO:0004222">
    <property type="term" value="F:metalloendopeptidase activity"/>
    <property type="evidence" value="ECO:0007669"/>
    <property type="project" value="TreeGrafter"/>
</dbReference>
<dbReference type="SUPFAM" id="SSF55486">
    <property type="entry name" value="Metalloproteases ('zincins'), catalytic domain"/>
    <property type="match status" value="1"/>
</dbReference>
<dbReference type="AlphaFoldDB" id="A0A8J0UIX0"/>
<sequence length="194" mass="21332">MGLKAWSDSAPLNFVKTTQGEADIMISFETGGFNLFTVAAHNFGLALDLGLSSDPSALMTLSSTDVVNAVGLFGRGKLGTLRSKHVHVQKIDAAVHLKNSRKTFFFVGDDYYCYDETRSIMEDDYPTSIDDEFPSVEGNIDAAVEVYGFIYFFSGPKAYKYDAEKEDVVNIVKSSSWIGCEKSSQKIVTITSRS</sequence>
<evidence type="ECO:0000313" key="2">
    <source>
        <dbReference type="Proteomes" id="UP000186698"/>
    </source>
</evidence>
<dbReference type="GO" id="GO:0030198">
    <property type="term" value="P:extracellular matrix organization"/>
    <property type="evidence" value="ECO:0007669"/>
    <property type="project" value="TreeGrafter"/>
</dbReference>